<dbReference type="EMBL" id="RYFI01000008">
    <property type="protein sequence ID" value="RXF73497.1"/>
    <property type="molecule type" value="Genomic_DNA"/>
</dbReference>
<dbReference type="GO" id="GO:0006400">
    <property type="term" value="P:tRNA modification"/>
    <property type="evidence" value="ECO:0007669"/>
    <property type="project" value="UniProtKB-UniRule"/>
</dbReference>
<keyword evidence="1 6" id="KW-0436">Ligase</keyword>
<organism evidence="9 10">
    <name type="scientific">Hansschlegelia zhihuaiae</name>
    <dbReference type="NCBI Taxonomy" id="405005"/>
    <lineage>
        <taxon>Bacteria</taxon>
        <taxon>Pseudomonadati</taxon>
        <taxon>Pseudomonadota</taxon>
        <taxon>Alphaproteobacteria</taxon>
        <taxon>Hyphomicrobiales</taxon>
        <taxon>Methylopilaceae</taxon>
        <taxon>Hansschlegelia</taxon>
    </lineage>
</organism>
<dbReference type="GO" id="GO:0032267">
    <property type="term" value="F:tRNA(Ile)-lysidine synthase activity"/>
    <property type="evidence" value="ECO:0007669"/>
    <property type="project" value="UniProtKB-EC"/>
</dbReference>
<comment type="caution">
    <text evidence="9">The sequence shown here is derived from an EMBL/GenBank/DDBJ whole genome shotgun (WGS) entry which is preliminary data.</text>
</comment>
<accession>A0A4Q0MIL2</accession>
<keyword evidence="10" id="KW-1185">Reference proteome</keyword>
<keyword evidence="6" id="KW-0963">Cytoplasm</keyword>
<dbReference type="GO" id="GO:0005524">
    <property type="term" value="F:ATP binding"/>
    <property type="evidence" value="ECO:0007669"/>
    <property type="project" value="UniProtKB-UniRule"/>
</dbReference>
<evidence type="ECO:0000256" key="7">
    <source>
        <dbReference type="SAM" id="MobiDB-lite"/>
    </source>
</evidence>
<comment type="function">
    <text evidence="6">Ligates lysine onto the cytidine present at position 34 of the AUA codon-specific tRNA(Ile) that contains the anticodon CAU, in an ATP-dependent manner. Cytidine is converted to lysidine, thus changing the amino acid specificity of the tRNA from methionine to isoleucine.</text>
</comment>
<dbReference type="Proteomes" id="UP000289708">
    <property type="component" value="Unassembled WGS sequence"/>
</dbReference>
<dbReference type="RefSeq" id="WP_128777328.1">
    <property type="nucleotide sequence ID" value="NZ_RYFI01000008.1"/>
</dbReference>
<dbReference type="NCBIfam" id="TIGR02432">
    <property type="entry name" value="lysidine_TilS_N"/>
    <property type="match status" value="1"/>
</dbReference>
<comment type="subcellular location">
    <subcellularLocation>
        <location evidence="6">Cytoplasm</location>
    </subcellularLocation>
</comment>
<dbReference type="GO" id="GO:0005737">
    <property type="term" value="C:cytoplasm"/>
    <property type="evidence" value="ECO:0007669"/>
    <property type="project" value="UniProtKB-SubCell"/>
</dbReference>
<keyword evidence="4 6" id="KW-0067">ATP-binding</keyword>
<feature type="compositionally biased region" description="Basic residues" evidence="7">
    <location>
        <begin position="340"/>
        <end position="351"/>
    </location>
</feature>
<keyword evidence="3 6" id="KW-0547">Nucleotide-binding</keyword>
<dbReference type="InterPro" id="IPR012094">
    <property type="entry name" value="tRNA_Ile_lys_synt"/>
</dbReference>
<dbReference type="EC" id="6.3.4.19" evidence="6"/>
<evidence type="ECO:0000256" key="4">
    <source>
        <dbReference type="ARBA" id="ARBA00022840"/>
    </source>
</evidence>
<feature type="binding site" evidence="6">
    <location>
        <begin position="45"/>
        <end position="50"/>
    </location>
    <ligand>
        <name>ATP</name>
        <dbReference type="ChEBI" id="CHEBI:30616"/>
    </ligand>
</feature>
<evidence type="ECO:0000256" key="5">
    <source>
        <dbReference type="ARBA" id="ARBA00048539"/>
    </source>
</evidence>
<dbReference type="InterPro" id="IPR012795">
    <property type="entry name" value="tRNA_Ile_lys_synt_N"/>
</dbReference>
<keyword evidence="2 6" id="KW-0819">tRNA processing</keyword>
<dbReference type="Gene3D" id="3.40.50.620">
    <property type="entry name" value="HUPs"/>
    <property type="match status" value="1"/>
</dbReference>
<proteinExistence type="inferred from homology"/>
<dbReference type="CDD" id="cd01992">
    <property type="entry name" value="TilS_N"/>
    <property type="match status" value="1"/>
</dbReference>
<dbReference type="InterPro" id="IPR014729">
    <property type="entry name" value="Rossmann-like_a/b/a_fold"/>
</dbReference>
<sequence>MSQDDVEDESQTSEAQRSDAIGGVESALLFERAFPRQERIVLAVSGGADSTALLVLAAEWAQGRGGPSLFVATVDHGLRPQAAQEAEAVAALAASYGLPHARLDAPLTGGATRIEETARRLRYAALANHAKEIGADALATAHTLDDQAETVLMRLAAGSGPSGLAAIRQEVSRDGVVTIRPFLGVPKRRLVETLRARKIGWAEDAMNADLRFARPRLRASREALEREGLTAERLAVFAFRMLRVNAALDQAVDAAFGAHVRAEGATLRIEPTAYGLADEIKLRLLRTVIEKVGDARARLDRLERLADRIVTKPSGVGTLAGARVEWTSDGAISVSPAPPRRARGAHGHGPL</sequence>
<evidence type="ECO:0000256" key="2">
    <source>
        <dbReference type="ARBA" id="ARBA00022694"/>
    </source>
</evidence>
<feature type="domain" description="tRNA(Ile)-lysidine/2-thiocytidine synthase N-terminal" evidence="8">
    <location>
        <begin position="40"/>
        <end position="219"/>
    </location>
</feature>
<dbReference type="SUPFAM" id="SSF52402">
    <property type="entry name" value="Adenine nucleotide alpha hydrolases-like"/>
    <property type="match status" value="1"/>
</dbReference>
<comment type="domain">
    <text evidence="6">The N-terminal region contains the highly conserved SGGXDS motif, predicted to be a P-loop motif involved in ATP binding.</text>
</comment>
<evidence type="ECO:0000256" key="6">
    <source>
        <dbReference type="HAMAP-Rule" id="MF_01161"/>
    </source>
</evidence>
<name>A0A4Q0MIL2_9HYPH</name>
<dbReference type="Pfam" id="PF01171">
    <property type="entry name" value="ATP_bind_3"/>
    <property type="match status" value="1"/>
</dbReference>
<evidence type="ECO:0000256" key="1">
    <source>
        <dbReference type="ARBA" id="ARBA00022598"/>
    </source>
</evidence>
<comment type="catalytic activity">
    <reaction evidence="5 6">
        <text>cytidine(34) in tRNA(Ile2) + L-lysine + ATP = lysidine(34) in tRNA(Ile2) + AMP + diphosphate + H(+)</text>
        <dbReference type="Rhea" id="RHEA:43744"/>
        <dbReference type="Rhea" id="RHEA-COMP:10625"/>
        <dbReference type="Rhea" id="RHEA-COMP:10670"/>
        <dbReference type="ChEBI" id="CHEBI:15378"/>
        <dbReference type="ChEBI" id="CHEBI:30616"/>
        <dbReference type="ChEBI" id="CHEBI:32551"/>
        <dbReference type="ChEBI" id="CHEBI:33019"/>
        <dbReference type="ChEBI" id="CHEBI:82748"/>
        <dbReference type="ChEBI" id="CHEBI:83665"/>
        <dbReference type="ChEBI" id="CHEBI:456215"/>
        <dbReference type="EC" id="6.3.4.19"/>
    </reaction>
</comment>
<evidence type="ECO:0000259" key="8">
    <source>
        <dbReference type="Pfam" id="PF01171"/>
    </source>
</evidence>
<dbReference type="PANTHER" id="PTHR43033">
    <property type="entry name" value="TRNA(ILE)-LYSIDINE SYNTHASE-RELATED"/>
    <property type="match status" value="1"/>
</dbReference>
<gene>
    <name evidence="6 9" type="primary">tilS</name>
    <name evidence="9" type="ORF">EK403_09885</name>
</gene>
<evidence type="ECO:0000256" key="3">
    <source>
        <dbReference type="ARBA" id="ARBA00022741"/>
    </source>
</evidence>
<dbReference type="HAMAP" id="MF_01161">
    <property type="entry name" value="tRNA_Ile_lys_synt"/>
    <property type="match status" value="1"/>
</dbReference>
<feature type="region of interest" description="Disordered" evidence="7">
    <location>
        <begin position="330"/>
        <end position="351"/>
    </location>
</feature>
<comment type="similarity">
    <text evidence="6">Belongs to the tRNA(Ile)-lysidine synthase family.</text>
</comment>
<dbReference type="PANTHER" id="PTHR43033:SF1">
    <property type="entry name" value="TRNA(ILE)-LYSIDINE SYNTHASE-RELATED"/>
    <property type="match status" value="1"/>
</dbReference>
<reference evidence="9 10" key="1">
    <citation type="submission" date="2018-12" db="EMBL/GenBank/DDBJ databases">
        <title>bacterium Hansschlegelia zhihuaiae S113.</title>
        <authorList>
            <person name="He J."/>
        </authorList>
    </citation>
    <scope>NUCLEOTIDE SEQUENCE [LARGE SCALE GENOMIC DNA]</scope>
    <source>
        <strain evidence="9 10">S 113</strain>
    </source>
</reference>
<dbReference type="AlphaFoldDB" id="A0A4Q0MIL2"/>
<evidence type="ECO:0000313" key="9">
    <source>
        <dbReference type="EMBL" id="RXF73497.1"/>
    </source>
</evidence>
<evidence type="ECO:0000313" key="10">
    <source>
        <dbReference type="Proteomes" id="UP000289708"/>
    </source>
</evidence>
<dbReference type="OrthoDB" id="9807403at2"/>
<dbReference type="InterPro" id="IPR011063">
    <property type="entry name" value="TilS/TtcA_N"/>
</dbReference>
<protein>
    <recommendedName>
        <fullName evidence="6">tRNA(Ile)-lysidine synthase</fullName>
        <ecNumber evidence="6">6.3.4.19</ecNumber>
    </recommendedName>
    <alternativeName>
        <fullName evidence="6">tRNA(Ile)-2-lysyl-cytidine synthase</fullName>
    </alternativeName>
    <alternativeName>
        <fullName evidence="6">tRNA(Ile)-lysidine synthetase</fullName>
    </alternativeName>
</protein>